<name>A0A1D2VJK8_9ASCO</name>
<dbReference type="Proteomes" id="UP000095038">
    <property type="component" value="Unassembled WGS sequence"/>
</dbReference>
<keyword evidence="5" id="KW-1185">Reference proteome</keyword>
<feature type="compositionally biased region" description="Low complexity" evidence="1">
    <location>
        <begin position="49"/>
        <end position="61"/>
    </location>
</feature>
<dbReference type="InterPro" id="IPR001005">
    <property type="entry name" value="SANT/Myb"/>
</dbReference>
<gene>
    <name evidence="4" type="ORF">ASCRUDRAFT_7276</name>
</gene>
<evidence type="ECO:0000259" key="3">
    <source>
        <dbReference type="PROSITE" id="PS51294"/>
    </source>
</evidence>
<feature type="domain" description="Myb-like" evidence="2">
    <location>
        <begin position="256"/>
        <end position="300"/>
    </location>
</feature>
<dbReference type="PROSITE" id="PS50090">
    <property type="entry name" value="MYB_LIKE"/>
    <property type="match status" value="1"/>
</dbReference>
<dbReference type="Gene3D" id="1.10.10.60">
    <property type="entry name" value="Homeodomain-like"/>
    <property type="match status" value="1"/>
</dbReference>
<dbReference type="SUPFAM" id="SSF46689">
    <property type="entry name" value="Homeodomain-like"/>
    <property type="match status" value="1"/>
</dbReference>
<dbReference type="EMBL" id="KV454478">
    <property type="protein sequence ID" value="ODV61792.1"/>
    <property type="molecule type" value="Genomic_DNA"/>
</dbReference>
<organism evidence="4 5">
    <name type="scientific">Ascoidea rubescens DSM 1968</name>
    <dbReference type="NCBI Taxonomy" id="1344418"/>
    <lineage>
        <taxon>Eukaryota</taxon>
        <taxon>Fungi</taxon>
        <taxon>Dikarya</taxon>
        <taxon>Ascomycota</taxon>
        <taxon>Saccharomycotina</taxon>
        <taxon>Saccharomycetes</taxon>
        <taxon>Ascoideaceae</taxon>
        <taxon>Ascoidea</taxon>
    </lineage>
</organism>
<feature type="compositionally biased region" description="Low complexity" evidence="1">
    <location>
        <begin position="104"/>
        <end position="113"/>
    </location>
</feature>
<evidence type="ECO:0000313" key="4">
    <source>
        <dbReference type="EMBL" id="ODV61792.1"/>
    </source>
</evidence>
<accession>A0A1D2VJK8</accession>
<dbReference type="GeneID" id="30965746"/>
<evidence type="ECO:0000259" key="2">
    <source>
        <dbReference type="PROSITE" id="PS50090"/>
    </source>
</evidence>
<proteinExistence type="predicted"/>
<protein>
    <submittedName>
        <fullName evidence="4">Uncharacterized protein</fullName>
    </submittedName>
</protein>
<dbReference type="OrthoDB" id="2143914at2759"/>
<dbReference type="InterPro" id="IPR009057">
    <property type="entry name" value="Homeodomain-like_sf"/>
</dbReference>
<dbReference type="STRING" id="1344418.A0A1D2VJK8"/>
<evidence type="ECO:0000256" key="1">
    <source>
        <dbReference type="SAM" id="MobiDB-lite"/>
    </source>
</evidence>
<feature type="domain" description="HTH myb-type" evidence="3">
    <location>
        <begin position="277"/>
        <end position="304"/>
    </location>
</feature>
<evidence type="ECO:0000313" key="5">
    <source>
        <dbReference type="Proteomes" id="UP000095038"/>
    </source>
</evidence>
<feature type="region of interest" description="Disordered" evidence="1">
    <location>
        <begin position="49"/>
        <end position="113"/>
    </location>
</feature>
<dbReference type="InterPro" id="IPR017930">
    <property type="entry name" value="Myb_dom"/>
</dbReference>
<dbReference type="RefSeq" id="XP_020048099.1">
    <property type="nucleotide sequence ID" value="XM_020192110.1"/>
</dbReference>
<dbReference type="Pfam" id="PF13921">
    <property type="entry name" value="Myb_DNA-bind_6"/>
    <property type="match status" value="1"/>
</dbReference>
<sequence length="330" mass="37568">MSTLINEIQPRQFSLPSLCNNSIVPIYQSYGKIKLPGLKELFQESFFLSQQQQQQQSQSPSIPTPPPSQQSLSPVVQYRDVRAPSLPTPPVSAQPHLTYDNSAQTSPQLQQTQQLQHQLLPLLQQVPINQNSQSQQQTPQQVSQQVQPQHQQPPQMHQMQQIPQVQQMQQIQSIQQVQPQQIQLPQPNYPYQAQQFQQMPTPPFMTNSPSYLYTGPAPAPLAPQIYPLDQYQRVVTPLSSLNQSKGNLKLIPKQASAWSHADDKLLRYLKEEKKLGWRAVATYFPRRTPNACQFRWRRLVSGNASLKNSINSKQKLASKSVKTSIKSLLN</sequence>
<dbReference type="CDD" id="cd00167">
    <property type="entry name" value="SANT"/>
    <property type="match status" value="1"/>
</dbReference>
<reference evidence="5" key="1">
    <citation type="submission" date="2016-05" db="EMBL/GenBank/DDBJ databases">
        <title>Comparative genomics of biotechnologically important yeasts.</title>
        <authorList>
            <consortium name="DOE Joint Genome Institute"/>
            <person name="Riley R."/>
            <person name="Haridas S."/>
            <person name="Wolfe K.H."/>
            <person name="Lopes M.R."/>
            <person name="Hittinger C.T."/>
            <person name="Goker M."/>
            <person name="Salamov A."/>
            <person name="Wisecaver J."/>
            <person name="Long T.M."/>
            <person name="Aerts A.L."/>
            <person name="Barry K."/>
            <person name="Choi C."/>
            <person name="Clum A."/>
            <person name="Coughlan A.Y."/>
            <person name="Deshpande S."/>
            <person name="Douglass A.P."/>
            <person name="Hanson S.J."/>
            <person name="Klenk H.-P."/>
            <person name="Labutti K."/>
            <person name="Lapidus A."/>
            <person name="Lindquist E."/>
            <person name="Lipzen A."/>
            <person name="Meier-Kolthoff J.P."/>
            <person name="Ohm R.A."/>
            <person name="Otillar R.P."/>
            <person name="Pangilinan J."/>
            <person name="Peng Y."/>
            <person name="Rokas A."/>
            <person name="Rosa C.A."/>
            <person name="Scheuner C."/>
            <person name="Sibirny A.A."/>
            <person name="Slot J.C."/>
            <person name="Stielow J.B."/>
            <person name="Sun H."/>
            <person name="Kurtzman C.P."/>
            <person name="Blackwell M."/>
            <person name="Grigoriev I.V."/>
            <person name="Jeffries T.W."/>
        </authorList>
    </citation>
    <scope>NUCLEOTIDE SEQUENCE [LARGE SCALE GENOMIC DNA]</scope>
    <source>
        <strain evidence="5">DSM 1968</strain>
    </source>
</reference>
<dbReference type="PROSITE" id="PS51294">
    <property type="entry name" value="HTH_MYB"/>
    <property type="match status" value="1"/>
</dbReference>
<dbReference type="SMART" id="SM00717">
    <property type="entry name" value="SANT"/>
    <property type="match status" value="1"/>
</dbReference>
<dbReference type="InParanoid" id="A0A1D2VJK8"/>
<feature type="region of interest" description="Disordered" evidence="1">
    <location>
        <begin position="130"/>
        <end position="164"/>
    </location>
</feature>
<dbReference type="AlphaFoldDB" id="A0A1D2VJK8"/>